<keyword evidence="2" id="KW-0378">Hydrolase</keyword>
<keyword evidence="4" id="KW-1185">Reference proteome</keyword>
<accession>A0A9W6G2J4</accession>
<dbReference type="InterPro" id="IPR006684">
    <property type="entry name" value="YbgC/YbaW"/>
</dbReference>
<comment type="caution">
    <text evidence="3">The sequence shown here is derived from an EMBL/GenBank/DDBJ whole genome shotgun (WGS) entry which is preliminary data.</text>
</comment>
<evidence type="ECO:0000256" key="1">
    <source>
        <dbReference type="ARBA" id="ARBA00005953"/>
    </source>
</evidence>
<reference evidence="3" key="1">
    <citation type="submission" date="2022-12" db="EMBL/GenBank/DDBJ databases">
        <title>Reference genome sequencing for broad-spectrum identification of bacterial and archaeal isolates by mass spectrometry.</title>
        <authorList>
            <person name="Sekiguchi Y."/>
            <person name="Tourlousse D.M."/>
        </authorList>
    </citation>
    <scope>NUCLEOTIDE SEQUENCE</scope>
    <source>
        <strain evidence="3">H2</strain>
    </source>
</reference>
<sequence length="143" mass="15996">MRGVRHHETQIKVRFNEIDAYRVAWHGHYVAWMEVGRSALAEQFGLDVESLAAAGFLGPVVTLELKYLQPALLGEILTVRTSLARGEAATLEFRCTVIDSDGKARARGKTVHVLTDLDGVLQYQLPQVIGERVERMLVWQEGP</sequence>
<name>A0A9W6G2J4_9BACT</name>
<dbReference type="Gene3D" id="3.10.129.10">
    <property type="entry name" value="Hotdog Thioesterase"/>
    <property type="match status" value="1"/>
</dbReference>
<comment type="similarity">
    <text evidence="1">Belongs to the 4-hydroxybenzoyl-CoA thioesterase family.</text>
</comment>
<dbReference type="Pfam" id="PF13279">
    <property type="entry name" value="4HBT_2"/>
    <property type="match status" value="1"/>
</dbReference>
<organism evidence="3 4">
    <name type="scientific">Geobacter hydrogenophilus</name>
    <dbReference type="NCBI Taxonomy" id="40983"/>
    <lineage>
        <taxon>Bacteria</taxon>
        <taxon>Pseudomonadati</taxon>
        <taxon>Thermodesulfobacteriota</taxon>
        <taxon>Desulfuromonadia</taxon>
        <taxon>Geobacterales</taxon>
        <taxon>Geobacteraceae</taxon>
        <taxon>Geobacter</taxon>
    </lineage>
</organism>
<dbReference type="PANTHER" id="PTHR31793">
    <property type="entry name" value="4-HYDROXYBENZOYL-COA THIOESTERASE FAMILY MEMBER"/>
    <property type="match status" value="1"/>
</dbReference>
<proteinExistence type="inferred from homology"/>
<dbReference type="PIRSF" id="PIRSF003230">
    <property type="entry name" value="YbgC"/>
    <property type="match status" value="1"/>
</dbReference>
<evidence type="ECO:0000256" key="2">
    <source>
        <dbReference type="ARBA" id="ARBA00022801"/>
    </source>
</evidence>
<dbReference type="Proteomes" id="UP001144352">
    <property type="component" value="Unassembled WGS sequence"/>
</dbReference>
<dbReference type="AlphaFoldDB" id="A0A9W6G2J4"/>
<gene>
    <name evidence="3" type="ORF">GHYDROH2_26590</name>
</gene>
<dbReference type="CDD" id="cd00586">
    <property type="entry name" value="4HBT"/>
    <property type="match status" value="1"/>
</dbReference>
<dbReference type="EMBL" id="BSDS01000002">
    <property type="protein sequence ID" value="GLI39158.1"/>
    <property type="molecule type" value="Genomic_DNA"/>
</dbReference>
<protein>
    <submittedName>
        <fullName evidence="3">Acyl-CoA thioesterase</fullName>
    </submittedName>
</protein>
<dbReference type="InterPro" id="IPR050563">
    <property type="entry name" value="4-hydroxybenzoyl-CoA_TE"/>
</dbReference>
<dbReference type="InterPro" id="IPR029069">
    <property type="entry name" value="HotDog_dom_sf"/>
</dbReference>
<dbReference type="PANTHER" id="PTHR31793:SF27">
    <property type="entry name" value="NOVEL THIOESTERASE SUPERFAMILY DOMAIN AND SAPOSIN A-TYPE DOMAIN CONTAINING PROTEIN (0610012H03RIK)"/>
    <property type="match status" value="1"/>
</dbReference>
<evidence type="ECO:0000313" key="3">
    <source>
        <dbReference type="EMBL" id="GLI39158.1"/>
    </source>
</evidence>
<evidence type="ECO:0000313" key="4">
    <source>
        <dbReference type="Proteomes" id="UP001144352"/>
    </source>
</evidence>
<dbReference type="GO" id="GO:0047617">
    <property type="term" value="F:fatty acyl-CoA hydrolase activity"/>
    <property type="evidence" value="ECO:0007669"/>
    <property type="project" value="TreeGrafter"/>
</dbReference>
<dbReference type="SUPFAM" id="SSF54637">
    <property type="entry name" value="Thioesterase/thiol ester dehydrase-isomerase"/>
    <property type="match status" value="1"/>
</dbReference>